<proteinExistence type="predicted"/>
<organism evidence="2 3">
    <name type="scientific">Sphingomonas rustica</name>
    <dbReference type="NCBI Taxonomy" id="3103142"/>
    <lineage>
        <taxon>Bacteria</taxon>
        <taxon>Pseudomonadati</taxon>
        <taxon>Pseudomonadota</taxon>
        <taxon>Alphaproteobacteria</taxon>
        <taxon>Sphingomonadales</taxon>
        <taxon>Sphingomonadaceae</taxon>
        <taxon>Sphingomonas</taxon>
    </lineage>
</organism>
<accession>A0ABV0B6K5</accession>
<reference evidence="2 3" key="1">
    <citation type="submission" date="2024-05" db="EMBL/GenBank/DDBJ databases">
        <title>Sphingomonas sp. HF-S3 16S ribosomal RNA gene Genome sequencing and assembly.</title>
        <authorList>
            <person name="Lee H."/>
        </authorList>
    </citation>
    <scope>NUCLEOTIDE SEQUENCE [LARGE SCALE GENOMIC DNA]</scope>
    <source>
        <strain evidence="2 3">HF-S3</strain>
    </source>
</reference>
<evidence type="ECO:0000313" key="3">
    <source>
        <dbReference type="Proteomes" id="UP001427805"/>
    </source>
</evidence>
<gene>
    <name evidence="2" type="ORF">TPR58_00895</name>
</gene>
<comment type="caution">
    <text evidence="2">The sequence shown here is derived from an EMBL/GenBank/DDBJ whole genome shotgun (WGS) entry which is preliminary data.</text>
</comment>
<protein>
    <recommendedName>
        <fullName evidence="4">Protoheme IX farnesyltransferase</fullName>
    </recommendedName>
</protein>
<keyword evidence="3" id="KW-1185">Reference proteome</keyword>
<keyword evidence="1" id="KW-0812">Transmembrane</keyword>
<dbReference type="RefSeq" id="WP_346244714.1">
    <property type="nucleotide sequence ID" value="NZ_JBDIZK010000001.1"/>
</dbReference>
<name>A0ABV0B6K5_9SPHN</name>
<evidence type="ECO:0000313" key="2">
    <source>
        <dbReference type="EMBL" id="MEN3745705.1"/>
    </source>
</evidence>
<keyword evidence="1" id="KW-0472">Membrane</keyword>
<feature type="transmembrane region" description="Helical" evidence="1">
    <location>
        <begin position="27"/>
        <end position="47"/>
    </location>
</feature>
<keyword evidence="1" id="KW-1133">Transmembrane helix</keyword>
<dbReference type="Proteomes" id="UP001427805">
    <property type="component" value="Unassembled WGS sequence"/>
</dbReference>
<dbReference type="EMBL" id="JBDIZK010000001">
    <property type="protein sequence ID" value="MEN3745705.1"/>
    <property type="molecule type" value="Genomic_DNA"/>
</dbReference>
<evidence type="ECO:0000256" key="1">
    <source>
        <dbReference type="SAM" id="Phobius"/>
    </source>
</evidence>
<evidence type="ECO:0008006" key="4">
    <source>
        <dbReference type="Google" id="ProtNLM"/>
    </source>
</evidence>
<sequence length="52" mass="5838">MNAPQDRDPAPMSVEQIRARQQARARVMAWLLVAFVLLVFAIAFVRIQGGVE</sequence>